<comment type="similarity">
    <text evidence="8">Belongs to the glycosyltransferase group 1 family.</text>
</comment>
<evidence type="ECO:0000256" key="6">
    <source>
        <dbReference type="ARBA" id="ARBA00031445"/>
    </source>
</evidence>
<keyword evidence="5 8" id="KW-0808">Transferase</keyword>
<comment type="pathway">
    <text evidence="2 8">Bacterial outer membrane biogenesis; LPS core biosynthesis.</text>
</comment>
<evidence type="ECO:0000313" key="11">
    <source>
        <dbReference type="EMBL" id="NKE44300.1"/>
    </source>
</evidence>
<feature type="region of interest" description="Disordered" evidence="9">
    <location>
        <begin position="215"/>
        <end position="243"/>
    </location>
</feature>
<protein>
    <recommendedName>
        <fullName evidence="4 8">3-deoxy-D-manno-octulosonic acid transferase</fullName>
        <shortName evidence="8">Kdo transferase</shortName>
        <ecNumber evidence="3 8">2.4.99.12</ecNumber>
    </recommendedName>
    <alternativeName>
        <fullName evidence="6 8">Lipid IV(A) 3-deoxy-D-manno-octulosonic acid transferase</fullName>
    </alternativeName>
</protein>
<evidence type="ECO:0000256" key="9">
    <source>
        <dbReference type="SAM" id="MobiDB-lite"/>
    </source>
</evidence>
<dbReference type="PANTHER" id="PTHR42755:SF1">
    <property type="entry name" value="3-DEOXY-D-MANNO-OCTULOSONIC ACID TRANSFERASE, MITOCHONDRIAL-RELATED"/>
    <property type="match status" value="1"/>
</dbReference>
<keyword evidence="8" id="KW-0472">Membrane</keyword>
<dbReference type="Gene3D" id="3.40.50.11720">
    <property type="entry name" value="3-Deoxy-D-manno-octulosonic-acid transferase, N-terminal domain"/>
    <property type="match status" value="1"/>
</dbReference>
<organism evidence="11 12">
    <name type="scientific">Falsiroseomonas frigidaquae</name>
    <dbReference type="NCBI Taxonomy" id="487318"/>
    <lineage>
        <taxon>Bacteria</taxon>
        <taxon>Pseudomonadati</taxon>
        <taxon>Pseudomonadota</taxon>
        <taxon>Alphaproteobacteria</taxon>
        <taxon>Acetobacterales</taxon>
        <taxon>Roseomonadaceae</taxon>
        <taxon>Falsiroseomonas</taxon>
    </lineage>
</organism>
<gene>
    <name evidence="11" type="ORF">HB662_05890</name>
</gene>
<evidence type="ECO:0000256" key="5">
    <source>
        <dbReference type="ARBA" id="ARBA00022679"/>
    </source>
</evidence>
<dbReference type="InterPro" id="IPR007507">
    <property type="entry name" value="Glycos_transf_N"/>
</dbReference>
<dbReference type="SUPFAM" id="SSF53756">
    <property type="entry name" value="UDP-Glycosyltransferase/glycogen phosphorylase"/>
    <property type="match status" value="1"/>
</dbReference>
<dbReference type="Gene3D" id="3.40.50.2000">
    <property type="entry name" value="Glycogen Phosphorylase B"/>
    <property type="match status" value="1"/>
</dbReference>
<comment type="catalytic activity">
    <reaction evidence="7 8">
        <text>lipid IVA (E. coli) + CMP-3-deoxy-beta-D-manno-octulosonate = alpha-Kdo-(2-&gt;6)-lipid IVA (E. coli) + CMP + H(+)</text>
        <dbReference type="Rhea" id="RHEA:28066"/>
        <dbReference type="ChEBI" id="CHEBI:15378"/>
        <dbReference type="ChEBI" id="CHEBI:58603"/>
        <dbReference type="ChEBI" id="CHEBI:60364"/>
        <dbReference type="ChEBI" id="CHEBI:60377"/>
        <dbReference type="ChEBI" id="CHEBI:85987"/>
        <dbReference type="EC" id="2.4.99.12"/>
    </reaction>
</comment>
<evidence type="ECO:0000313" key="12">
    <source>
        <dbReference type="Proteomes" id="UP000765160"/>
    </source>
</evidence>
<dbReference type="GO" id="GO:0016740">
    <property type="term" value="F:transferase activity"/>
    <property type="evidence" value="ECO:0007669"/>
    <property type="project" value="UniProtKB-KW"/>
</dbReference>
<keyword evidence="8" id="KW-0448">Lipopolysaccharide biosynthesis</keyword>
<dbReference type="InterPro" id="IPR039901">
    <property type="entry name" value="Kdotransferase"/>
</dbReference>
<comment type="subcellular location">
    <subcellularLocation>
        <location evidence="8">Cell membrane</location>
    </subcellularLocation>
</comment>
<keyword evidence="12" id="KW-1185">Reference proteome</keyword>
<dbReference type="EMBL" id="JAAVTX010000002">
    <property type="protein sequence ID" value="NKE44300.1"/>
    <property type="molecule type" value="Genomic_DNA"/>
</dbReference>
<dbReference type="PANTHER" id="PTHR42755">
    <property type="entry name" value="3-DEOXY-MANNO-OCTULOSONATE CYTIDYLYLTRANSFERASE"/>
    <property type="match status" value="1"/>
</dbReference>
<feature type="domain" description="3-deoxy-D-manno-octulosonic-acid transferase N-terminal" evidence="10">
    <location>
        <begin position="36"/>
        <end position="209"/>
    </location>
</feature>
<feature type="region of interest" description="Disordered" evidence="9">
    <location>
        <begin position="468"/>
        <end position="492"/>
    </location>
</feature>
<dbReference type="Proteomes" id="UP000765160">
    <property type="component" value="Unassembled WGS sequence"/>
</dbReference>
<evidence type="ECO:0000256" key="3">
    <source>
        <dbReference type="ARBA" id="ARBA00012621"/>
    </source>
</evidence>
<evidence type="ECO:0000256" key="7">
    <source>
        <dbReference type="ARBA" id="ARBA00049183"/>
    </source>
</evidence>
<accession>A0ABX1EWF0</accession>
<dbReference type="Pfam" id="PF04413">
    <property type="entry name" value="Glycos_transf_N"/>
    <property type="match status" value="1"/>
</dbReference>
<evidence type="ECO:0000256" key="8">
    <source>
        <dbReference type="RuleBase" id="RU365103"/>
    </source>
</evidence>
<name>A0ABX1EWF0_9PROT</name>
<sequence length="492" mass="50512">MTPPISAWRLATTLAAPLLRWHLARRVRRGKEIRARLAERRGLGATRPPGRLLWLHAASVGEAVSLLPVIEALLARDAAPHLLVTTGTVTGAEALLRRLPAALVQPGASGFPRVSHRFLPLDVPAWVARFLDGWRPDAGVLVESELWPNLIAAARARGIPMALVNARISPRSFARWRRFPRSAAEILGGFALVLARSEGDRARLAALGAGVPQAGAPQAGAPQAGAPQAGEPQAGAPQAGEPQCWGDLKAAAAPLPADAAALERLRAVLGDRPVFLAASTHAGEEALALAAHALLAPLWPELLTVLVPRHPDRGVAVAELAARQGLAVARRAGGGAPGADVAVYVADTLGELGLFYRLATLAVVGGSLVPRGGQNPLEAARLGCPILLGPHTFNFEEPVARLLAAGGARLVQPEPAALAEEVAGMLSDAPGRQAMAAAAAAVAEGQAGLPGMVAAALLDLLPDFCGPASDGEAPAEDPAEAPAMGQGRETGA</sequence>
<proteinExistence type="inferred from homology"/>
<evidence type="ECO:0000256" key="1">
    <source>
        <dbReference type="ARBA" id="ARBA00003394"/>
    </source>
</evidence>
<comment type="function">
    <text evidence="1 8">Involved in lipopolysaccharide (LPS) biosynthesis. Catalyzes the transfer of 3-deoxy-D-manno-octulosonate (Kdo) residue(s) from CMP-Kdo to lipid IV(A), the tetraacyldisaccharide-1,4'-bisphosphate precursor of lipid A.</text>
</comment>
<evidence type="ECO:0000256" key="4">
    <source>
        <dbReference type="ARBA" id="ARBA00019077"/>
    </source>
</evidence>
<dbReference type="InterPro" id="IPR038107">
    <property type="entry name" value="Glycos_transf_N_sf"/>
</dbReference>
<comment type="caution">
    <text evidence="11">The sequence shown here is derived from an EMBL/GenBank/DDBJ whole genome shotgun (WGS) entry which is preliminary data.</text>
</comment>
<evidence type="ECO:0000256" key="2">
    <source>
        <dbReference type="ARBA" id="ARBA00004713"/>
    </source>
</evidence>
<reference evidence="11 12" key="1">
    <citation type="submission" date="2020-03" db="EMBL/GenBank/DDBJ databases">
        <title>Roseomonas selenitidurans sp. nov. isolated from soil.</title>
        <authorList>
            <person name="Liu H."/>
        </authorList>
    </citation>
    <scope>NUCLEOTIDE SEQUENCE [LARGE SCALE GENOMIC DNA]</scope>
    <source>
        <strain evidence="11 12">JCM 15073</strain>
    </source>
</reference>
<dbReference type="RefSeq" id="WP_168048191.1">
    <property type="nucleotide sequence ID" value="NZ_JAATJR010000002.1"/>
</dbReference>
<evidence type="ECO:0000259" key="10">
    <source>
        <dbReference type="Pfam" id="PF04413"/>
    </source>
</evidence>
<keyword evidence="8" id="KW-1003">Cell membrane</keyword>
<dbReference type="EC" id="2.4.99.12" evidence="3 8"/>